<sequence>MEVHSVTDPAAKSENAFDGAVSALLAWAGSTDNAVASAVSTRGQAVASRAVAGLGELATMNNDNEKLLGAL</sequence>
<evidence type="ECO:0000313" key="1">
    <source>
        <dbReference type="EMBL" id="UQX11413.1"/>
    </source>
</evidence>
<evidence type="ECO:0008006" key="3">
    <source>
        <dbReference type="Google" id="ProtNLM"/>
    </source>
</evidence>
<proteinExistence type="predicted"/>
<reference evidence="1" key="1">
    <citation type="submission" date="2022-05" db="EMBL/GenBank/DDBJ databases">
        <title>A methanotrophic Mycobacterium dominates a cave microbial ecosystem.</title>
        <authorList>
            <person name="Van Spanning R.J.M."/>
            <person name="Guan Q."/>
            <person name="Melkonian C."/>
            <person name="Gallant J."/>
            <person name="Polerecky L."/>
            <person name="Flot J.-F."/>
            <person name="Brandt B.W."/>
            <person name="Braster M."/>
            <person name="Iturbe Espinoza P."/>
            <person name="Aerts J."/>
            <person name="Meima-Franke M."/>
            <person name="Piersma S.R."/>
            <person name="Bunduc C."/>
            <person name="Ummels R."/>
            <person name="Pain A."/>
            <person name="Fleming E.J."/>
            <person name="van der Wel N."/>
            <person name="Gherman V.D."/>
            <person name="Sarbu S.M."/>
            <person name="Bodelier P.L.E."/>
            <person name="Bitter W."/>
        </authorList>
    </citation>
    <scope>NUCLEOTIDE SEQUENCE</scope>
    <source>
        <strain evidence="1">Sulfur Cave</strain>
    </source>
</reference>
<organism evidence="1 2">
    <name type="scientific">Candidatus Mycobacterium methanotrophicum</name>
    <dbReference type="NCBI Taxonomy" id="2943498"/>
    <lineage>
        <taxon>Bacteria</taxon>
        <taxon>Bacillati</taxon>
        <taxon>Actinomycetota</taxon>
        <taxon>Actinomycetes</taxon>
        <taxon>Mycobacteriales</taxon>
        <taxon>Mycobacteriaceae</taxon>
        <taxon>Mycobacterium</taxon>
    </lineage>
</organism>
<dbReference type="RefSeq" id="WP_249763064.1">
    <property type="nucleotide sequence ID" value="NZ_CP097320.1"/>
</dbReference>
<gene>
    <name evidence="1" type="ORF">M5I08_02500</name>
</gene>
<protein>
    <recommendedName>
        <fullName evidence="3">PE domain-containing protein</fullName>
    </recommendedName>
</protein>
<name>A0ABY4QKA9_9MYCO</name>
<keyword evidence="2" id="KW-1185">Reference proteome</keyword>
<accession>A0ABY4QKA9</accession>
<dbReference type="EMBL" id="CP097320">
    <property type="protein sequence ID" value="UQX11413.1"/>
    <property type="molecule type" value="Genomic_DNA"/>
</dbReference>
<evidence type="ECO:0000313" key="2">
    <source>
        <dbReference type="Proteomes" id="UP001056610"/>
    </source>
</evidence>
<dbReference type="Proteomes" id="UP001056610">
    <property type="component" value="Chromosome"/>
</dbReference>